<evidence type="ECO:0000313" key="4">
    <source>
        <dbReference type="Proteomes" id="UP000051887"/>
    </source>
</evidence>
<evidence type="ECO:0000313" key="1">
    <source>
        <dbReference type="EMBL" id="CUH64650.1"/>
    </source>
</evidence>
<reference evidence="2 4" key="2">
    <citation type="submission" date="2015-09" db="EMBL/GenBank/DDBJ databases">
        <authorList>
            <consortium name="Swine Surveillance"/>
        </authorList>
    </citation>
    <scope>NUCLEOTIDE SEQUENCE [LARGE SCALE GENOMIC DNA]</scope>
    <source>
        <strain evidence="2 4">5120</strain>
    </source>
</reference>
<dbReference type="Proteomes" id="UP000051887">
    <property type="component" value="Unassembled WGS sequence"/>
</dbReference>
<organism evidence="2 4">
    <name type="scientific">Thalassovita autumnalis</name>
    <dbReference type="NCBI Taxonomy" id="2072972"/>
    <lineage>
        <taxon>Bacteria</taxon>
        <taxon>Pseudomonadati</taxon>
        <taxon>Pseudomonadota</taxon>
        <taxon>Alphaproteobacteria</taxon>
        <taxon>Rhodobacterales</taxon>
        <taxon>Roseobacteraceae</taxon>
        <taxon>Thalassovita</taxon>
    </lineage>
</organism>
<dbReference type="AlphaFoldDB" id="A0A0P1FPZ5"/>
<reference evidence="1 3" key="1">
    <citation type="submission" date="2015-09" db="EMBL/GenBank/DDBJ databases">
        <authorList>
            <person name="Rodrigo-Torres L."/>
            <person name="Arahal D.R."/>
        </authorList>
    </citation>
    <scope>NUCLEOTIDE SEQUENCE [LARGE SCALE GENOMIC DNA]</scope>
    <source>
        <strain evidence="1 3">CECT 5118</strain>
    </source>
</reference>
<dbReference type="Proteomes" id="UP000051086">
    <property type="component" value="Unassembled WGS sequence"/>
</dbReference>
<gene>
    <name evidence="1" type="ORF">TL5118_00960</name>
    <name evidence="2" type="ORF">TL5120_00189</name>
</gene>
<protein>
    <submittedName>
        <fullName evidence="2">Uncharacterized protein</fullName>
    </submittedName>
</protein>
<proteinExistence type="predicted"/>
<evidence type="ECO:0000313" key="2">
    <source>
        <dbReference type="EMBL" id="CUH70413.1"/>
    </source>
</evidence>
<dbReference type="EMBL" id="CYSB01000014">
    <property type="protein sequence ID" value="CUH64650.1"/>
    <property type="molecule type" value="Genomic_DNA"/>
</dbReference>
<accession>A0A0P1FPZ5</accession>
<dbReference type="EMBL" id="CYSC01000004">
    <property type="protein sequence ID" value="CUH70413.1"/>
    <property type="molecule type" value="Genomic_DNA"/>
</dbReference>
<name>A0A0P1FPZ5_9RHOB</name>
<evidence type="ECO:0000313" key="3">
    <source>
        <dbReference type="Proteomes" id="UP000051086"/>
    </source>
</evidence>
<keyword evidence="3" id="KW-1185">Reference proteome</keyword>
<sequence>MRSDEEAIARVIGVLVKHFPKQRDDQTARQREALLRLEATRIYLPISIGSAAEYTQEWRDLMLGEMEKVERMAANLREVEAIFDQIRPDTASHIAAALATIGPLQPAPRNRKILCEILKSDLAKIRGTIEAAALGLSAGRNITKRKAGGKRKDIATMVAWNAGISFRNLSSERPTVRTKWDDSSAYGPFFALIADIFEALEIDASAEGCARKAVKSIKEGIHPVSGQSLPLALFR</sequence>